<proteinExistence type="predicted"/>
<evidence type="ECO:0000313" key="2">
    <source>
        <dbReference type="Proteomes" id="UP000186684"/>
    </source>
</evidence>
<gene>
    <name evidence="1" type="ORF">SAMN05421759_11128</name>
</gene>
<protein>
    <submittedName>
        <fullName evidence="1">YgiT-type zinc finger domain-containing protein</fullName>
    </submittedName>
</protein>
<keyword evidence="2" id="KW-1185">Reference proteome</keyword>
<reference evidence="2" key="1">
    <citation type="submission" date="2017-01" db="EMBL/GenBank/DDBJ databases">
        <authorList>
            <person name="Varghese N."/>
            <person name="Submissions S."/>
        </authorList>
    </citation>
    <scope>NUCLEOTIDE SEQUENCE [LARGE SCALE GENOMIC DNA]</scope>
    <source>
        <strain evidence="2">DSM 29430</strain>
    </source>
</reference>
<evidence type="ECO:0000313" key="1">
    <source>
        <dbReference type="EMBL" id="SIT03331.1"/>
    </source>
</evidence>
<dbReference type="EMBL" id="FTOQ01000011">
    <property type="protein sequence ID" value="SIT03331.1"/>
    <property type="molecule type" value="Genomic_DNA"/>
</dbReference>
<dbReference type="AlphaFoldDB" id="A0A1N7NYG3"/>
<dbReference type="CDD" id="cd12870">
    <property type="entry name" value="MqsA"/>
    <property type="match status" value="1"/>
</dbReference>
<dbReference type="STRING" id="633194.SAMN05421759_11128"/>
<dbReference type="Proteomes" id="UP000186684">
    <property type="component" value="Unassembled WGS sequence"/>
</dbReference>
<dbReference type="OrthoDB" id="9812340at2"/>
<name>A0A1N7NYG3_9RHOB</name>
<dbReference type="Gene3D" id="3.10.20.860">
    <property type="match status" value="1"/>
</dbReference>
<organism evidence="1 2">
    <name type="scientific">Roseivivax lentus</name>
    <dbReference type="NCBI Taxonomy" id="633194"/>
    <lineage>
        <taxon>Bacteria</taxon>
        <taxon>Pseudomonadati</taxon>
        <taxon>Pseudomonadota</taxon>
        <taxon>Alphaproteobacteria</taxon>
        <taxon>Rhodobacterales</taxon>
        <taxon>Roseobacteraceae</taxon>
        <taxon>Roseivivax</taxon>
    </lineage>
</organism>
<dbReference type="RefSeq" id="WP_159441668.1">
    <property type="nucleotide sequence ID" value="NZ_FTOQ01000011.1"/>
</dbReference>
<sequence>MPFSDRDTGMQVPAAAPAGSAAVMPARCTSCAGGTLSRDEVKTAFWEGETLVVVEGIPALVCARCGERYYEDEVAMKLDLMRGAGFPRDRAVRMQSVPVFAFGAGGPDPGVETSDATA</sequence>
<accession>A0A1N7NYG3</accession>
<dbReference type="NCBIfam" id="TIGR03831">
    <property type="entry name" value="YgiT_finger"/>
    <property type="match status" value="1"/>
</dbReference>
<dbReference type="InterPro" id="IPR022453">
    <property type="entry name" value="Znf_MqsA-type"/>
</dbReference>